<dbReference type="Proteomes" id="UP001595816">
    <property type="component" value="Unassembled WGS sequence"/>
</dbReference>
<dbReference type="PROSITE" id="PS51257">
    <property type="entry name" value="PROKAR_LIPOPROTEIN"/>
    <property type="match status" value="1"/>
</dbReference>
<protein>
    <submittedName>
        <fullName evidence="2">Molybdate ABC transporter substrate-binding protein</fullName>
    </submittedName>
</protein>
<dbReference type="PANTHER" id="PTHR30632">
    <property type="entry name" value="MOLYBDATE-BINDING PERIPLASMIC PROTEIN"/>
    <property type="match status" value="1"/>
</dbReference>
<dbReference type="RefSeq" id="WP_253760474.1">
    <property type="nucleotide sequence ID" value="NZ_JAMZDZ010000001.1"/>
</dbReference>
<dbReference type="InterPro" id="IPR050682">
    <property type="entry name" value="ModA/WtpA"/>
</dbReference>
<accession>A0ABV8M248</accession>
<reference evidence="3" key="1">
    <citation type="journal article" date="2019" name="Int. J. Syst. Evol. Microbiol.">
        <title>The Global Catalogue of Microorganisms (GCM) 10K type strain sequencing project: providing services to taxonomists for standard genome sequencing and annotation.</title>
        <authorList>
            <consortium name="The Broad Institute Genomics Platform"/>
            <consortium name="The Broad Institute Genome Sequencing Center for Infectious Disease"/>
            <person name="Wu L."/>
            <person name="Ma J."/>
        </authorList>
    </citation>
    <scope>NUCLEOTIDE SEQUENCE [LARGE SCALE GENOMIC DNA]</scope>
    <source>
        <strain evidence="3">CGMCC 4.7289</strain>
    </source>
</reference>
<dbReference type="PANTHER" id="PTHR30632:SF0">
    <property type="entry name" value="SULFATE-BINDING PROTEIN"/>
    <property type="match status" value="1"/>
</dbReference>
<gene>
    <name evidence="2" type="ORF">ACFOZ4_39225</name>
</gene>
<dbReference type="EMBL" id="JBHSAY010000033">
    <property type="protein sequence ID" value="MFC4136674.1"/>
    <property type="molecule type" value="Genomic_DNA"/>
</dbReference>
<organism evidence="2 3">
    <name type="scientific">Hamadaea flava</name>
    <dbReference type="NCBI Taxonomy" id="1742688"/>
    <lineage>
        <taxon>Bacteria</taxon>
        <taxon>Bacillati</taxon>
        <taxon>Actinomycetota</taxon>
        <taxon>Actinomycetes</taxon>
        <taxon>Micromonosporales</taxon>
        <taxon>Micromonosporaceae</taxon>
        <taxon>Hamadaea</taxon>
    </lineage>
</organism>
<dbReference type="Gene3D" id="3.40.190.10">
    <property type="entry name" value="Periplasmic binding protein-like II"/>
    <property type="match status" value="2"/>
</dbReference>
<evidence type="ECO:0000313" key="3">
    <source>
        <dbReference type="Proteomes" id="UP001595816"/>
    </source>
</evidence>
<dbReference type="Pfam" id="PF13531">
    <property type="entry name" value="SBP_bac_11"/>
    <property type="match status" value="1"/>
</dbReference>
<evidence type="ECO:0000313" key="2">
    <source>
        <dbReference type="EMBL" id="MFC4136674.1"/>
    </source>
</evidence>
<comment type="caution">
    <text evidence="2">The sequence shown here is derived from an EMBL/GenBank/DDBJ whole genome shotgun (WGS) entry which is preliminary data.</text>
</comment>
<dbReference type="SUPFAM" id="SSF53850">
    <property type="entry name" value="Periplasmic binding protein-like II"/>
    <property type="match status" value="1"/>
</dbReference>
<keyword evidence="1" id="KW-0732">Signal</keyword>
<evidence type="ECO:0000256" key="1">
    <source>
        <dbReference type="SAM" id="SignalP"/>
    </source>
</evidence>
<sequence>MRRAVAVITALLATAGLVVGCGKPPTPDRDNGGKITVVADPALAPILQSLETTFERAHPGTDVVIGYAAGKRATSQLSAVDVLVAPAATVATVPKVTPKSLGRTQLVIAVGPANPLKIAKLADLAAVKVAVCQAAVPCGTASQQALSQASVKLAKPVEVADIKEALDRLTLGDVDAALVYRTDALAAIGQVDSVDFPEAAETAQEFQATTLSGSPNPAGATAFVDLLTGAEGRTQFTDLGFTQS</sequence>
<proteinExistence type="predicted"/>
<name>A0ABV8M248_9ACTN</name>
<feature type="signal peptide" evidence="1">
    <location>
        <begin position="1"/>
        <end position="20"/>
    </location>
</feature>
<feature type="chain" id="PRO_5046713103" evidence="1">
    <location>
        <begin position="21"/>
        <end position="244"/>
    </location>
</feature>
<keyword evidence="3" id="KW-1185">Reference proteome</keyword>